<evidence type="ECO:0000256" key="5">
    <source>
        <dbReference type="ARBA" id="ARBA00022692"/>
    </source>
</evidence>
<feature type="transmembrane region" description="Helical" evidence="8">
    <location>
        <begin position="111"/>
        <end position="134"/>
    </location>
</feature>
<evidence type="ECO:0000256" key="7">
    <source>
        <dbReference type="ARBA" id="ARBA00023136"/>
    </source>
</evidence>
<feature type="transmembrane region" description="Helical" evidence="8">
    <location>
        <begin position="302"/>
        <end position="326"/>
    </location>
</feature>
<feature type="transmembrane region" description="Helical" evidence="8">
    <location>
        <begin position="54"/>
        <end position="73"/>
    </location>
</feature>
<sequence>MEALGVGRNLWHRGAPWHHQRQGHWLLLVLLLGASALALATLALGPVAMAPDRVIAALLGHGTPIETAIIWHLRLPRLLLGIAVGVSLALAGAALQGVLRNPLADPGLIGVSGGASLGAVAVIVLSGRIGIALPAALQSWLLPAAAFLGAGVVIGIVFTLARRHGETSVATLILAGVAMNAITGAAIGALIYVSDDDQLRDFTFWTMGALGGADWPLVLVVIGLTTLSAPVLISQARALDLLQLGERAAFHAGLGVEQAKRCTALATAIAVGAVTSAAGPIGFIGLVAPHLVRLIQGPRHGILLPASMLMGVCLALAADLVVRLVVPPAEPPLGLATSLVGGPFFLWLLLKDRGGRPGGGDHA</sequence>
<comment type="caution">
    <text evidence="9">The sequence shown here is derived from an EMBL/GenBank/DDBJ whole genome shotgun (WGS) entry which is preliminary data.</text>
</comment>
<evidence type="ECO:0000256" key="6">
    <source>
        <dbReference type="ARBA" id="ARBA00022989"/>
    </source>
</evidence>
<dbReference type="GO" id="GO:0005886">
    <property type="term" value="C:plasma membrane"/>
    <property type="evidence" value="ECO:0007669"/>
    <property type="project" value="UniProtKB-SubCell"/>
</dbReference>
<dbReference type="Pfam" id="PF01032">
    <property type="entry name" value="FecCD"/>
    <property type="match status" value="1"/>
</dbReference>
<keyword evidence="5 8" id="KW-0812">Transmembrane</keyword>
<evidence type="ECO:0000313" key="10">
    <source>
        <dbReference type="Proteomes" id="UP000317990"/>
    </source>
</evidence>
<feature type="transmembrane region" description="Helical" evidence="8">
    <location>
        <begin position="332"/>
        <end position="350"/>
    </location>
</feature>
<evidence type="ECO:0000256" key="3">
    <source>
        <dbReference type="ARBA" id="ARBA00022448"/>
    </source>
</evidence>
<evidence type="ECO:0000256" key="4">
    <source>
        <dbReference type="ARBA" id="ARBA00022475"/>
    </source>
</evidence>
<evidence type="ECO:0000313" key="9">
    <source>
        <dbReference type="EMBL" id="TGG93063.1"/>
    </source>
</evidence>
<organism evidence="9 10">
    <name type="scientific">Aphanocapsa feldmannii 277cV</name>
    <dbReference type="NCBI Taxonomy" id="2507553"/>
    <lineage>
        <taxon>Bacteria</taxon>
        <taxon>Bacillati</taxon>
        <taxon>Cyanobacteriota</taxon>
        <taxon>Cyanophyceae</taxon>
        <taxon>Oscillatoriophycideae</taxon>
        <taxon>Chroococcales</taxon>
        <taxon>Microcystaceae</taxon>
        <taxon>Aphanocapsa</taxon>
    </lineage>
</organism>
<evidence type="ECO:0000256" key="2">
    <source>
        <dbReference type="ARBA" id="ARBA00007935"/>
    </source>
</evidence>
<dbReference type="SUPFAM" id="SSF81345">
    <property type="entry name" value="ABC transporter involved in vitamin B12 uptake, BtuC"/>
    <property type="match status" value="1"/>
</dbReference>
<gene>
    <name evidence="9" type="ORF">ERJ67_04710</name>
</gene>
<proteinExistence type="inferred from homology"/>
<dbReference type="EMBL" id="SRMO01000054">
    <property type="protein sequence ID" value="TGG93063.1"/>
    <property type="molecule type" value="Genomic_DNA"/>
</dbReference>
<dbReference type="Proteomes" id="UP000317990">
    <property type="component" value="Unassembled WGS sequence"/>
</dbReference>
<evidence type="ECO:0000256" key="1">
    <source>
        <dbReference type="ARBA" id="ARBA00004651"/>
    </source>
</evidence>
<dbReference type="PANTHER" id="PTHR30472:SF25">
    <property type="entry name" value="ABC TRANSPORTER PERMEASE PROTEIN MJ0876-RELATED"/>
    <property type="match status" value="1"/>
</dbReference>
<comment type="subcellular location">
    <subcellularLocation>
        <location evidence="1">Cell membrane</location>
        <topology evidence="1">Multi-pass membrane protein</topology>
    </subcellularLocation>
</comment>
<keyword evidence="7 8" id="KW-0472">Membrane</keyword>
<feature type="transmembrane region" description="Helical" evidence="8">
    <location>
        <begin position="79"/>
        <end position="99"/>
    </location>
</feature>
<keyword evidence="3" id="KW-0813">Transport</keyword>
<keyword evidence="6 8" id="KW-1133">Transmembrane helix</keyword>
<dbReference type="AlphaFoldDB" id="A0A524RNZ1"/>
<dbReference type="Gene3D" id="1.10.3470.10">
    <property type="entry name" value="ABC transporter involved in vitamin B12 uptake, BtuC"/>
    <property type="match status" value="1"/>
</dbReference>
<dbReference type="CDD" id="cd06550">
    <property type="entry name" value="TM_ABC_iron-siderophores_like"/>
    <property type="match status" value="1"/>
</dbReference>
<comment type="similarity">
    <text evidence="2">Belongs to the binding-protein-dependent transport system permease family. FecCD subfamily.</text>
</comment>
<reference evidence="9 10" key="1">
    <citation type="journal article" date="2019" name="mSystems">
        <title>Life at home and on the roam: Genomic adaptions reflect the dual lifestyle of an intracellular, facultative symbiont.</title>
        <authorList>
            <person name="Burgsdorf I."/>
        </authorList>
    </citation>
    <scope>NUCLEOTIDE SEQUENCE [LARGE SCALE GENOMIC DNA]</scope>
    <source>
        <strain evidence="9">277cV</strain>
    </source>
</reference>
<dbReference type="GO" id="GO:0033214">
    <property type="term" value="P:siderophore-iron import into cell"/>
    <property type="evidence" value="ECO:0007669"/>
    <property type="project" value="TreeGrafter"/>
</dbReference>
<accession>A0A524RNZ1</accession>
<dbReference type="InterPro" id="IPR037294">
    <property type="entry name" value="ABC_BtuC-like"/>
</dbReference>
<dbReference type="InterPro" id="IPR000522">
    <property type="entry name" value="ABC_transptr_permease_BtuC"/>
</dbReference>
<protein>
    <submittedName>
        <fullName evidence="9">Iron ABC transporter permease</fullName>
    </submittedName>
</protein>
<feature type="transmembrane region" description="Helical" evidence="8">
    <location>
        <begin position="140"/>
        <end position="160"/>
    </location>
</feature>
<feature type="transmembrane region" description="Helical" evidence="8">
    <location>
        <begin position="25"/>
        <end position="47"/>
    </location>
</feature>
<feature type="transmembrane region" description="Helical" evidence="8">
    <location>
        <begin position="213"/>
        <end position="233"/>
    </location>
</feature>
<name>A0A524RNZ1_9CHRO</name>
<dbReference type="FunFam" id="1.10.3470.10:FF:000001">
    <property type="entry name" value="Vitamin B12 ABC transporter permease BtuC"/>
    <property type="match status" value="1"/>
</dbReference>
<feature type="transmembrane region" description="Helical" evidence="8">
    <location>
        <begin position="172"/>
        <end position="193"/>
    </location>
</feature>
<dbReference type="GO" id="GO:0022857">
    <property type="term" value="F:transmembrane transporter activity"/>
    <property type="evidence" value="ECO:0007669"/>
    <property type="project" value="InterPro"/>
</dbReference>
<keyword evidence="4" id="KW-1003">Cell membrane</keyword>
<dbReference type="PANTHER" id="PTHR30472">
    <property type="entry name" value="FERRIC ENTEROBACTIN TRANSPORT SYSTEM PERMEASE PROTEIN"/>
    <property type="match status" value="1"/>
</dbReference>
<evidence type="ECO:0000256" key="8">
    <source>
        <dbReference type="SAM" id="Phobius"/>
    </source>
</evidence>